<keyword evidence="3" id="KW-1185">Reference proteome</keyword>
<keyword evidence="1" id="KW-1133">Transmembrane helix</keyword>
<name>A0A317FH23_9PROT</name>
<gene>
    <name evidence="2" type="ORF">DFH01_01975</name>
</gene>
<dbReference type="AlphaFoldDB" id="A0A317FH23"/>
<protein>
    <recommendedName>
        <fullName evidence="4">DUF2568 domain-containing protein</fullName>
    </recommendedName>
</protein>
<dbReference type="EMBL" id="QGNA01000001">
    <property type="protein sequence ID" value="PWS38095.1"/>
    <property type="molecule type" value="Genomic_DNA"/>
</dbReference>
<evidence type="ECO:0008006" key="4">
    <source>
        <dbReference type="Google" id="ProtNLM"/>
    </source>
</evidence>
<evidence type="ECO:0000256" key="1">
    <source>
        <dbReference type="SAM" id="Phobius"/>
    </source>
</evidence>
<evidence type="ECO:0000313" key="2">
    <source>
        <dbReference type="EMBL" id="PWS38095.1"/>
    </source>
</evidence>
<keyword evidence="1" id="KW-0812">Transmembrane</keyword>
<sequence length="88" mass="9142">MASVFAEGWIAALLLAVLATEFVVLVARHRRGRGGLPPRSALLLVLPGAGFVLAIQAALSGAHWSLVALGLALAGLAHLADLAERLRR</sequence>
<organism evidence="2 3">
    <name type="scientific">Falsiroseomonas bella</name>
    <dbReference type="NCBI Taxonomy" id="2184016"/>
    <lineage>
        <taxon>Bacteria</taxon>
        <taxon>Pseudomonadati</taxon>
        <taxon>Pseudomonadota</taxon>
        <taxon>Alphaproteobacteria</taxon>
        <taxon>Acetobacterales</taxon>
        <taxon>Roseomonadaceae</taxon>
        <taxon>Falsiroseomonas</taxon>
    </lineage>
</organism>
<reference evidence="3" key="1">
    <citation type="submission" date="2018-05" db="EMBL/GenBank/DDBJ databases">
        <authorList>
            <person name="Du Z."/>
            <person name="Wang X."/>
        </authorList>
    </citation>
    <scope>NUCLEOTIDE SEQUENCE [LARGE SCALE GENOMIC DNA]</scope>
    <source>
        <strain evidence="3">CQN31</strain>
    </source>
</reference>
<dbReference type="Proteomes" id="UP000245765">
    <property type="component" value="Unassembled WGS sequence"/>
</dbReference>
<feature type="transmembrane region" description="Helical" evidence="1">
    <location>
        <begin position="6"/>
        <end position="27"/>
    </location>
</feature>
<evidence type="ECO:0000313" key="3">
    <source>
        <dbReference type="Proteomes" id="UP000245765"/>
    </source>
</evidence>
<keyword evidence="1" id="KW-0472">Membrane</keyword>
<feature type="transmembrane region" description="Helical" evidence="1">
    <location>
        <begin position="64"/>
        <end position="83"/>
    </location>
</feature>
<accession>A0A317FH23</accession>
<feature type="transmembrane region" description="Helical" evidence="1">
    <location>
        <begin position="39"/>
        <end position="58"/>
    </location>
</feature>
<comment type="caution">
    <text evidence="2">The sequence shown here is derived from an EMBL/GenBank/DDBJ whole genome shotgun (WGS) entry which is preliminary data.</text>
</comment>
<proteinExistence type="predicted"/>